<dbReference type="GO" id="GO:0016758">
    <property type="term" value="F:hexosyltransferase activity"/>
    <property type="evidence" value="ECO:0007669"/>
    <property type="project" value="TreeGrafter"/>
</dbReference>
<dbReference type="PANTHER" id="PTHR45947:SF3">
    <property type="entry name" value="SULFOQUINOVOSYL TRANSFERASE SQD2"/>
    <property type="match status" value="1"/>
</dbReference>
<dbReference type="RefSeq" id="WP_160615404.1">
    <property type="nucleotide sequence ID" value="NZ_WTYR01000001.1"/>
</dbReference>
<evidence type="ECO:0000313" key="4">
    <source>
        <dbReference type="Proteomes" id="UP000429229"/>
    </source>
</evidence>
<dbReference type="InterPro" id="IPR050194">
    <property type="entry name" value="Glycosyltransferase_grp1"/>
</dbReference>
<dbReference type="OrthoDB" id="9790710at2"/>
<dbReference type="Gene3D" id="3.40.50.2000">
    <property type="entry name" value="Glycogen Phosphorylase B"/>
    <property type="match status" value="2"/>
</dbReference>
<keyword evidence="3" id="KW-0808">Transferase</keyword>
<evidence type="ECO:0000259" key="2">
    <source>
        <dbReference type="Pfam" id="PF13439"/>
    </source>
</evidence>
<sequence length="377" mass="41762">MTLKVLHLHSSFDVGGKEMRSVRLMEAFGRKLDQTVVSAEPGALSAGHGMKKSVSVRYPADFPPLKGRPTPGRLQKLAKAMSDYDLILTYNFGAMDAVMAHTLFADLHSLPPLVHHEDGFNQDEIAKRKWTRNWYRRIGLGRASALVVPSTGLEEIAKTEWQQPEWRVQRIINGIETARYGRRSRPDALPGLVKREGEFFIGTLAGLRKVKNLPLLVEAIVGLPEFWHLVIVGEGAEREEIRAAADRLGVSDRVHMPGYVEDPAQVLGLFDLYALSSHSEQFPLSVVEAMASGLAVVAPDIGDIRTMVSKPNRDFIAAAGDGKHLAENLAALVRDDGARAAIGQANRDRARDLYDEKAMIEDYRAIYARALKLPRFP</sequence>
<protein>
    <submittedName>
        <fullName evidence="3">Glycosyltransferase</fullName>
    </submittedName>
</protein>
<name>A0A6I4TYK2_9SPHN</name>
<keyword evidence="4" id="KW-1185">Reference proteome</keyword>
<dbReference type="PANTHER" id="PTHR45947">
    <property type="entry name" value="SULFOQUINOVOSYL TRANSFERASE SQD2"/>
    <property type="match status" value="1"/>
</dbReference>
<dbReference type="Pfam" id="PF13439">
    <property type="entry name" value="Glyco_transf_4"/>
    <property type="match status" value="1"/>
</dbReference>
<dbReference type="Proteomes" id="UP000429229">
    <property type="component" value="Unassembled WGS sequence"/>
</dbReference>
<dbReference type="AlphaFoldDB" id="A0A6I4TYK2"/>
<feature type="domain" description="Glycosyl transferase family 1" evidence="1">
    <location>
        <begin position="192"/>
        <end position="348"/>
    </location>
</feature>
<feature type="domain" description="Glycosyltransferase subfamily 4-like N-terminal" evidence="2">
    <location>
        <begin position="14"/>
        <end position="179"/>
    </location>
</feature>
<dbReference type="EMBL" id="WTYR01000001">
    <property type="protein sequence ID" value="MXP08889.1"/>
    <property type="molecule type" value="Genomic_DNA"/>
</dbReference>
<evidence type="ECO:0000259" key="1">
    <source>
        <dbReference type="Pfam" id="PF00534"/>
    </source>
</evidence>
<accession>A0A6I4TYK2</accession>
<gene>
    <name evidence="3" type="ORF">GRI68_01685</name>
</gene>
<comment type="caution">
    <text evidence="3">The sequence shown here is derived from an EMBL/GenBank/DDBJ whole genome shotgun (WGS) entry which is preliminary data.</text>
</comment>
<dbReference type="SUPFAM" id="SSF53756">
    <property type="entry name" value="UDP-Glycosyltransferase/glycogen phosphorylase"/>
    <property type="match status" value="1"/>
</dbReference>
<proteinExistence type="predicted"/>
<evidence type="ECO:0000313" key="3">
    <source>
        <dbReference type="EMBL" id="MXP08889.1"/>
    </source>
</evidence>
<organism evidence="3 4">
    <name type="scientific">Alteriqipengyuania halimionae</name>
    <dbReference type="NCBI Taxonomy" id="1926630"/>
    <lineage>
        <taxon>Bacteria</taxon>
        <taxon>Pseudomonadati</taxon>
        <taxon>Pseudomonadota</taxon>
        <taxon>Alphaproteobacteria</taxon>
        <taxon>Sphingomonadales</taxon>
        <taxon>Erythrobacteraceae</taxon>
        <taxon>Alteriqipengyuania</taxon>
    </lineage>
</organism>
<dbReference type="InterPro" id="IPR028098">
    <property type="entry name" value="Glyco_trans_4-like_N"/>
</dbReference>
<reference evidence="3 4" key="1">
    <citation type="submission" date="2019-12" db="EMBL/GenBank/DDBJ databases">
        <title>Genomic-based taxomic classification of the family Erythrobacteraceae.</title>
        <authorList>
            <person name="Xu L."/>
        </authorList>
    </citation>
    <scope>NUCLEOTIDE SEQUENCE [LARGE SCALE GENOMIC DNA]</scope>
    <source>
        <strain evidence="3 4">LMG 29519</strain>
    </source>
</reference>
<dbReference type="InterPro" id="IPR001296">
    <property type="entry name" value="Glyco_trans_1"/>
</dbReference>
<dbReference type="Pfam" id="PF00534">
    <property type="entry name" value="Glycos_transf_1"/>
    <property type="match status" value="1"/>
</dbReference>